<dbReference type="PANTHER" id="PTHR43004:SF19">
    <property type="entry name" value="BINDING MONOOXYGENASE, PUTATIVE (JCVI)-RELATED"/>
    <property type="match status" value="1"/>
</dbReference>
<evidence type="ECO:0000256" key="1">
    <source>
        <dbReference type="ARBA" id="ARBA00001974"/>
    </source>
</evidence>
<protein>
    <recommendedName>
        <fullName evidence="5">FAD-binding domain-containing protein</fullName>
    </recommendedName>
</protein>
<evidence type="ECO:0000313" key="7">
    <source>
        <dbReference type="Proteomes" id="UP000297948"/>
    </source>
</evidence>
<dbReference type="GO" id="GO:0071949">
    <property type="term" value="F:FAD binding"/>
    <property type="evidence" value="ECO:0007669"/>
    <property type="project" value="InterPro"/>
</dbReference>
<dbReference type="GO" id="GO:0016709">
    <property type="term" value="F:oxidoreductase activity, acting on paired donors, with incorporation or reduction of molecular oxygen, NAD(P)H as one donor, and incorporation of one atom of oxygen"/>
    <property type="evidence" value="ECO:0007669"/>
    <property type="project" value="UniProtKB-ARBA"/>
</dbReference>
<name>A0A4Z0HCJ6_9ACTN</name>
<evidence type="ECO:0000256" key="4">
    <source>
        <dbReference type="SAM" id="MobiDB-lite"/>
    </source>
</evidence>
<dbReference type="InterPro" id="IPR002938">
    <property type="entry name" value="FAD-bd"/>
</dbReference>
<dbReference type="OrthoDB" id="8670884at2"/>
<dbReference type="Gene3D" id="3.30.70.2450">
    <property type="match status" value="1"/>
</dbReference>
<proteinExistence type="predicted"/>
<dbReference type="Gene3D" id="3.50.50.60">
    <property type="entry name" value="FAD/NAD(P)-binding domain"/>
    <property type="match status" value="1"/>
</dbReference>
<dbReference type="PRINTS" id="PR00420">
    <property type="entry name" value="RNGMNOXGNASE"/>
</dbReference>
<evidence type="ECO:0000313" key="6">
    <source>
        <dbReference type="EMBL" id="TGB15620.1"/>
    </source>
</evidence>
<keyword evidence="7" id="KW-1185">Reference proteome</keyword>
<dbReference type="SUPFAM" id="SSF51905">
    <property type="entry name" value="FAD/NAD(P)-binding domain"/>
    <property type="match status" value="1"/>
</dbReference>
<reference evidence="6 7" key="1">
    <citation type="submission" date="2019-03" db="EMBL/GenBank/DDBJ databases">
        <authorList>
            <person name="Gonzalez-Pimentel J.L."/>
        </authorList>
    </citation>
    <scope>NUCLEOTIDE SEQUENCE [LARGE SCALE GENOMIC DNA]</scope>
    <source>
        <strain evidence="6 7">JCM 31289</strain>
    </source>
</reference>
<feature type="region of interest" description="Disordered" evidence="4">
    <location>
        <begin position="262"/>
        <end position="285"/>
    </location>
</feature>
<dbReference type="AlphaFoldDB" id="A0A4Z0HCJ6"/>
<sequence>MQTRDRLPRGSSDGRRAPAVDVVVVGAGPTGLLLAGDLARAGVGVTMVERRDRESNLSRAFAVHARSLEVLDARGLADELLRIGTPVPSLSPFGRITIDFSALRTRFPYMLVTPQWRLEHLLLRRAEEAGATMVRGARATGIRQDPDGVDVELSRADGAADTLRARYLVGADGARSTIRRSLGMPFPGESVISSVMLADVRLERAPDEALNFASNEHGFTFFAPFGDGWYRIIAWDRRRQLPDDAPVTLEEVRDITRRTLGDDLGMHDAHGSPASTATSDRCPATGGDGCSWRATPHMCTRPPAAWA</sequence>
<dbReference type="PANTHER" id="PTHR43004">
    <property type="entry name" value="TRK SYSTEM POTASSIUM UPTAKE PROTEIN"/>
    <property type="match status" value="1"/>
</dbReference>
<evidence type="ECO:0000256" key="3">
    <source>
        <dbReference type="ARBA" id="ARBA00022827"/>
    </source>
</evidence>
<evidence type="ECO:0000259" key="5">
    <source>
        <dbReference type="Pfam" id="PF01494"/>
    </source>
</evidence>
<dbReference type="Proteomes" id="UP000297948">
    <property type="component" value="Unassembled WGS sequence"/>
</dbReference>
<dbReference type="Pfam" id="PF01494">
    <property type="entry name" value="FAD_binding_3"/>
    <property type="match status" value="1"/>
</dbReference>
<organism evidence="6 7">
    <name type="scientific">Streptomyces palmae</name>
    <dbReference type="NCBI Taxonomy" id="1701085"/>
    <lineage>
        <taxon>Bacteria</taxon>
        <taxon>Bacillati</taxon>
        <taxon>Actinomycetota</taxon>
        <taxon>Actinomycetes</taxon>
        <taxon>Kitasatosporales</taxon>
        <taxon>Streptomycetaceae</taxon>
        <taxon>Streptomyces</taxon>
    </lineage>
</organism>
<gene>
    <name evidence="6" type="ORF">E4099_06585</name>
</gene>
<feature type="domain" description="FAD-binding" evidence="5">
    <location>
        <begin position="20"/>
        <end position="268"/>
    </location>
</feature>
<keyword evidence="3" id="KW-0274">FAD</keyword>
<keyword evidence="2" id="KW-0285">Flavoprotein</keyword>
<dbReference type="InterPro" id="IPR050641">
    <property type="entry name" value="RIFMO-like"/>
</dbReference>
<dbReference type="EMBL" id="SRID01000036">
    <property type="protein sequence ID" value="TGB15620.1"/>
    <property type="molecule type" value="Genomic_DNA"/>
</dbReference>
<accession>A0A4Z0HCJ6</accession>
<comment type="cofactor">
    <cofactor evidence="1">
        <name>FAD</name>
        <dbReference type="ChEBI" id="CHEBI:57692"/>
    </cofactor>
</comment>
<dbReference type="InterPro" id="IPR036188">
    <property type="entry name" value="FAD/NAD-bd_sf"/>
</dbReference>
<evidence type="ECO:0000256" key="2">
    <source>
        <dbReference type="ARBA" id="ARBA00022630"/>
    </source>
</evidence>
<comment type="caution">
    <text evidence="6">The sequence shown here is derived from an EMBL/GenBank/DDBJ whole genome shotgun (WGS) entry which is preliminary data.</text>
</comment>